<reference evidence="2 3" key="1">
    <citation type="journal article" date="2010" name="Science">
        <title>Genomic comparison of the ants Camponotus floridanus and Harpegnathos saltator.</title>
        <authorList>
            <person name="Bonasio R."/>
            <person name="Zhang G."/>
            <person name="Ye C."/>
            <person name="Mutti N.S."/>
            <person name="Fang X."/>
            <person name="Qin N."/>
            <person name="Donahue G."/>
            <person name="Yang P."/>
            <person name="Li Q."/>
            <person name="Li C."/>
            <person name="Zhang P."/>
            <person name="Huang Z."/>
            <person name="Berger S.L."/>
            <person name="Reinberg D."/>
            <person name="Wang J."/>
            <person name="Liebig J."/>
        </authorList>
    </citation>
    <scope>NUCLEOTIDE SEQUENCE [LARGE SCALE GENOMIC DNA]</scope>
    <source>
        <strain evidence="3">C129</strain>
    </source>
</reference>
<dbReference type="Proteomes" id="UP000000311">
    <property type="component" value="Unassembled WGS sequence"/>
</dbReference>
<protein>
    <submittedName>
        <fullName evidence="2">Uncharacterized protein</fullName>
    </submittedName>
</protein>
<feature type="compositionally biased region" description="Basic residues" evidence="1">
    <location>
        <begin position="118"/>
        <end position="134"/>
    </location>
</feature>
<keyword evidence="3" id="KW-1185">Reference proteome</keyword>
<dbReference type="AlphaFoldDB" id="E2B238"/>
<feature type="compositionally biased region" description="Basic and acidic residues" evidence="1">
    <location>
        <begin position="170"/>
        <end position="193"/>
    </location>
</feature>
<evidence type="ECO:0000313" key="2">
    <source>
        <dbReference type="EMBL" id="EFN60251.1"/>
    </source>
</evidence>
<proteinExistence type="predicted"/>
<evidence type="ECO:0000313" key="3">
    <source>
        <dbReference type="Proteomes" id="UP000000311"/>
    </source>
</evidence>
<feature type="compositionally biased region" description="Basic and acidic residues" evidence="1">
    <location>
        <begin position="135"/>
        <end position="151"/>
    </location>
</feature>
<dbReference type="InParanoid" id="E2B238"/>
<organism evidence="3">
    <name type="scientific">Camponotus floridanus</name>
    <name type="common">Florida carpenter ant</name>
    <dbReference type="NCBI Taxonomy" id="104421"/>
    <lineage>
        <taxon>Eukaryota</taxon>
        <taxon>Metazoa</taxon>
        <taxon>Ecdysozoa</taxon>
        <taxon>Arthropoda</taxon>
        <taxon>Hexapoda</taxon>
        <taxon>Insecta</taxon>
        <taxon>Pterygota</taxon>
        <taxon>Neoptera</taxon>
        <taxon>Endopterygota</taxon>
        <taxon>Hymenoptera</taxon>
        <taxon>Apocrita</taxon>
        <taxon>Aculeata</taxon>
        <taxon>Formicoidea</taxon>
        <taxon>Formicidae</taxon>
        <taxon>Formicinae</taxon>
        <taxon>Camponotus</taxon>
    </lineage>
</organism>
<feature type="region of interest" description="Disordered" evidence="1">
    <location>
        <begin position="101"/>
        <end position="195"/>
    </location>
</feature>
<name>E2B238_CAMFO</name>
<dbReference type="EMBL" id="GL445052">
    <property type="protein sequence ID" value="EFN60251.1"/>
    <property type="molecule type" value="Genomic_DNA"/>
</dbReference>
<accession>E2B238</accession>
<gene>
    <name evidence="2" type="ORF">EAG_03216</name>
</gene>
<sequence length="493" mass="55553">MVQRIYISCCGVGSWDQVNRPGRCSNCGVYCISALRLLEIKLINSDARRGCSSNTHNQRSSVLFLALLLIQPENTNQILITFEQLNIRAVHVRSYFGSTTARNSLGSERKTPNPPNKRIPRKLNKALRHRGASCKRRDALGRQSKRRDGKERGRHLYNVSQDRKNIKRTNSVEKRMKRQYDKPEGNSEEDRVRPPASLNLTGLSVRHSCWKREEREFLYFRDADKSGSARYTLDLDRIIAESSAIIIGSPSNIDAWTFIGVDLEQKPQRLIIAIITVIELTNNHTLPGQVDMVAIDVLELMLKERMQHVYVLYIKYVVVRASELSAIQTIHEPTCTIGGQLIFMSVEARELFDVSGISGILAVKAVDSPYTRNIDSIANCGSLTYVCISLLGFAVLFPPRTSTFDSRCVIDGLFHARTGKQIADNISDDHSEKIVDISLVPHSYVNPIAWKHSDKVVIRYTLGISEDSSHTKFLINGFKLSQIISIGRVGKIE</sequence>
<evidence type="ECO:0000256" key="1">
    <source>
        <dbReference type="SAM" id="MobiDB-lite"/>
    </source>
</evidence>